<dbReference type="SUPFAM" id="SSF63829">
    <property type="entry name" value="Calcium-dependent phosphotriesterase"/>
    <property type="match status" value="1"/>
</dbReference>
<reference evidence="3" key="1">
    <citation type="journal article" date="2019" name="Int. J. Syst. Evol. Microbiol.">
        <title>The Global Catalogue of Microorganisms (GCM) 10K type strain sequencing project: providing services to taxonomists for standard genome sequencing and annotation.</title>
        <authorList>
            <consortium name="The Broad Institute Genomics Platform"/>
            <consortium name="The Broad Institute Genome Sequencing Center for Infectious Disease"/>
            <person name="Wu L."/>
            <person name="Ma J."/>
        </authorList>
    </citation>
    <scope>NUCLEOTIDE SEQUENCE [LARGE SCALE GENOMIC DNA]</scope>
    <source>
        <strain evidence="3">JCM 17927</strain>
    </source>
</reference>
<accession>A0ABP8NI02</accession>
<gene>
    <name evidence="2" type="ORF">GCM10023189_47030</name>
</gene>
<feature type="chain" id="PRO_5046493172" evidence="1">
    <location>
        <begin position="26"/>
        <end position="327"/>
    </location>
</feature>
<name>A0ABP8NI02_9BACT</name>
<dbReference type="PROSITE" id="PS51257">
    <property type="entry name" value="PROKAR_LIPOPROTEIN"/>
    <property type="match status" value="1"/>
</dbReference>
<sequence>MKTPRYMVQGLLVMALGLSSCSDHNQPGVTPDFPERINFTSARLYPEGIEYSTQLRRFLVSSITQGKVGTVDENGQYADLLTDNRLISAIGMEISNGRLYVANGDQGVSVKSTPQTRLKTAGLFVFNLETRQLEQWADLAALLPDNQHFGNDVAVDAQGNAYVTDSFSPVVYKVTSAGQPSILATDPRFGGAGFNLNGIVYHPNGYLIVAKSSEGKLFKIDLMNGNAISEVTGFPALTGADGMVWANGDLYVVNGRTRVTQLRSSDNWSTATVIKTDQTGYADATTNTAVNGQVYTLNARISEVGAAAQANNPNLLQANEYSIQRFR</sequence>
<dbReference type="Gene3D" id="2.120.10.30">
    <property type="entry name" value="TolB, C-terminal domain"/>
    <property type="match status" value="1"/>
</dbReference>
<proteinExistence type="predicted"/>
<keyword evidence="1" id="KW-0732">Signal</keyword>
<evidence type="ECO:0000256" key="1">
    <source>
        <dbReference type="SAM" id="SignalP"/>
    </source>
</evidence>
<feature type="signal peptide" evidence="1">
    <location>
        <begin position="1"/>
        <end position="25"/>
    </location>
</feature>
<comment type="caution">
    <text evidence="2">The sequence shown here is derived from an EMBL/GenBank/DDBJ whole genome shotgun (WGS) entry which is preliminary data.</text>
</comment>
<dbReference type="Proteomes" id="UP001501175">
    <property type="component" value="Unassembled WGS sequence"/>
</dbReference>
<dbReference type="RefSeq" id="WP_345247649.1">
    <property type="nucleotide sequence ID" value="NZ_BAABHD010000080.1"/>
</dbReference>
<keyword evidence="3" id="KW-1185">Reference proteome</keyword>
<organism evidence="2 3">
    <name type="scientific">Nibrella saemangeumensis</name>
    <dbReference type="NCBI Taxonomy" id="1084526"/>
    <lineage>
        <taxon>Bacteria</taxon>
        <taxon>Pseudomonadati</taxon>
        <taxon>Bacteroidota</taxon>
        <taxon>Cytophagia</taxon>
        <taxon>Cytophagales</taxon>
        <taxon>Spirosomataceae</taxon>
        <taxon>Nibrella</taxon>
    </lineage>
</organism>
<dbReference type="InterPro" id="IPR011042">
    <property type="entry name" value="6-blade_b-propeller_TolB-like"/>
</dbReference>
<protein>
    <submittedName>
        <fullName evidence="2">SMP-30/gluconolactonase/LRE family protein</fullName>
    </submittedName>
</protein>
<dbReference type="PANTHER" id="PTHR31460:SF3">
    <property type="entry name" value="MESOCENTIN"/>
    <property type="match status" value="1"/>
</dbReference>
<dbReference type="EMBL" id="BAABHD010000080">
    <property type="protein sequence ID" value="GAA4465828.1"/>
    <property type="molecule type" value="Genomic_DNA"/>
</dbReference>
<evidence type="ECO:0000313" key="3">
    <source>
        <dbReference type="Proteomes" id="UP001501175"/>
    </source>
</evidence>
<dbReference type="PANTHER" id="PTHR31460">
    <property type="match status" value="1"/>
</dbReference>
<dbReference type="InterPro" id="IPR053224">
    <property type="entry name" value="Sensory_adhesion_molecule"/>
</dbReference>
<evidence type="ECO:0000313" key="2">
    <source>
        <dbReference type="EMBL" id="GAA4465828.1"/>
    </source>
</evidence>